<dbReference type="SUPFAM" id="SSF53807">
    <property type="entry name" value="Helical backbone' metal receptor"/>
    <property type="match status" value="1"/>
</dbReference>
<feature type="signal peptide" evidence="3">
    <location>
        <begin position="1"/>
        <end position="21"/>
    </location>
</feature>
<organism evidence="5 6">
    <name type="scientific">Sporanaerobacter acetigenes DSM 13106</name>
    <dbReference type="NCBI Taxonomy" id="1123281"/>
    <lineage>
        <taxon>Bacteria</taxon>
        <taxon>Bacillati</taxon>
        <taxon>Bacillota</taxon>
        <taxon>Tissierellia</taxon>
        <taxon>Tissierellales</taxon>
        <taxon>Sporanaerobacteraceae</taxon>
        <taxon>Sporanaerobacter</taxon>
    </lineage>
</organism>
<feature type="compositionally biased region" description="Basic and acidic residues" evidence="2">
    <location>
        <begin position="24"/>
        <end position="42"/>
    </location>
</feature>
<dbReference type="InterPro" id="IPR050902">
    <property type="entry name" value="ABC_Transporter_SBP"/>
</dbReference>
<dbReference type="Gene3D" id="3.40.50.1980">
    <property type="entry name" value="Nitrogenase molybdenum iron protein domain"/>
    <property type="match status" value="2"/>
</dbReference>
<protein>
    <submittedName>
        <fullName evidence="5">Iron complex transport system substrate-binding protein</fullName>
    </submittedName>
</protein>
<evidence type="ECO:0000259" key="4">
    <source>
        <dbReference type="PROSITE" id="PS50983"/>
    </source>
</evidence>
<accession>A0A1M5YF86</accession>
<dbReference type="STRING" id="1123281.SAMN02745180_02154"/>
<dbReference type="Pfam" id="PF01497">
    <property type="entry name" value="Peripla_BP_2"/>
    <property type="match status" value="1"/>
</dbReference>
<dbReference type="PROSITE" id="PS51257">
    <property type="entry name" value="PROKAR_LIPOPROTEIN"/>
    <property type="match status" value="1"/>
</dbReference>
<dbReference type="PANTHER" id="PTHR30535">
    <property type="entry name" value="VITAMIN B12-BINDING PROTEIN"/>
    <property type="match status" value="1"/>
</dbReference>
<dbReference type="GO" id="GO:0071281">
    <property type="term" value="P:cellular response to iron ion"/>
    <property type="evidence" value="ECO:0007669"/>
    <property type="project" value="TreeGrafter"/>
</dbReference>
<reference evidence="5 6" key="1">
    <citation type="submission" date="2016-11" db="EMBL/GenBank/DDBJ databases">
        <authorList>
            <person name="Jaros S."/>
            <person name="Januszkiewicz K."/>
            <person name="Wedrychowicz H."/>
        </authorList>
    </citation>
    <scope>NUCLEOTIDE SEQUENCE [LARGE SCALE GENOMIC DNA]</scope>
    <source>
        <strain evidence="5 6">DSM 13106</strain>
    </source>
</reference>
<dbReference type="OrthoDB" id="9787830at2"/>
<dbReference type="Proteomes" id="UP000184389">
    <property type="component" value="Unassembled WGS sequence"/>
</dbReference>
<feature type="domain" description="Fe/B12 periplasmic-binding" evidence="4">
    <location>
        <begin position="68"/>
        <end position="331"/>
    </location>
</feature>
<dbReference type="AlphaFoldDB" id="A0A1M5YF86"/>
<keyword evidence="6" id="KW-1185">Reference proteome</keyword>
<gene>
    <name evidence="5" type="ORF">SAMN02745180_02154</name>
</gene>
<evidence type="ECO:0000313" key="6">
    <source>
        <dbReference type="Proteomes" id="UP000184389"/>
    </source>
</evidence>
<dbReference type="InterPro" id="IPR002491">
    <property type="entry name" value="ABC_transptr_periplasmic_BD"/>
</dbReference>
<evidence type="ECO:0000313" key="5">
    <source>
        <dbReference type="EMBL" id="SHI10612.1"/>
    </source>
</evidence>
<evidence type="ECO:0000256" key="1">
    <source>
        <dbReference type="ARBA" id="ARBA00008814"/>
    </source>
</evidence>
<feature type="chain" id="PRO_5039134317" evidence="3">
    <location>
        <begin position="22"/>
        <end position="337"/>
    </location>
</feature>
<comment type="similarity">
    <text evidence="1">Belongs to the bacterial solute-binding protein 8 family.</text>
</comment>
<evidence type="ECO:0000256" key="3">
    <source>
        <dbReference type="SAM" id="SignalP"/>
    </source>
</evidence>
<dbReference type="PROSITE" id="PS50983">
    <property type="entry name" value="FE_B12_PBP"/>
    <property type="match status" value="1"/>
</dbReference>
<dbReference type="PANTHER" id="PTHR30535:SF34">
    <property type="entry name" value="MOLYBDATE-BINDING PROTEIN MOLA"/>
    <property type="match status" value="1"/>
</dbReference>
<keyword evidence="3" id="KW-0732">Signal</keyword>
<name>A0A1M5YF86_9FIRM</name>
<dbReference type="RefSeq" id="WP_072744800.1">
    <property type="nucleotide sequence ID" value="NZ_FQXR01000011.1"/>
</dbReference>
<proteinExistence type="inferred from homology"/>
<feature type="region of interest" description="Disordered" evidence="2">
    <location>
        <begin position="24"/>
        <end position="45"/>
    </location>
</feature>
<dbReference type="EMBL" id="FQXR01000011">
    <property type="protein sequence ID" value="SHI10612.1"/>
    <property type="molecule type" value="Genomic_DNA"/>
</dbReference>
<sequence length="337" mass="37632">MKKKILTIFMVLVLLSTILSGCGEKEPVNTKPTEEKTEEKADTTQTSYPLVITDANEREVELENKPEKVVVLSATLLAPYCAVGGEVIGISDDVLEREDIPEDVKKLPTVGPVYNIDMEKLMSLEPDFIIIQKGIHDRYVPMLEQSGIPFVVLQMKTYEDTLQGIGILGDITGNQHEAQEIVDKNKEKVDEIVDKLPAENKKVAILYVTSEDVSIKLENSIAGDVANILKLDNMSSGVKPAKMGSETAPFSMERIVEYDPDVILVTTMVHSKEIAEERMKKDVETNPAWSELRAIKEGNMKYLPQDMFLQNAGQGYWKAVEYMAKAVYPEVYGDVED</sequence>
<evidence type="ECO:0000256" key="2">
    <source>
        <dbReference type="SAM" id="MobiDB-lite"/>
    </source>
</evidence>